<accession>A0ABZ0WVJ6</accession>
<gene>
    <name evidence="2" type="ORF">U0042_29915</name>
</gene>
<protein>
    <submittedName>
        <fullName evidence="2">Uncharacterized protein</fullName>
    </submittedName>
</protein>
<proteinExistence type="predicted"/>
<evidence type="ECO:0000313" key="2">
    <source>
        <dbReference type="EMBL" id="WQD81258.1"/>
    </source>
</evidence>
<feature type="region of interest" description="Disordered" evidence="1">
    <location>
        <begin position="132"/>
        <end position="331"/>
    </location>
</feature>
<feature type="compositionally biased region" description="Basic and acidic residues" evidence="1">
    <location>
        <begin position="239"/>
        <end position="274"/>
    </location>
</feature>
<feature type="compositionally biased region" description="Low complexity" evidence="1">
    <location>
        <begin position="148"/>
        <end position="163"/>
    </location>
</feature>
<feature type="region of interest" description="Disordered" evidence="1">
    <location>
        <begin position="1"/>
        <end position="35"/>
    </location>
</feature>
<evidence type="ECO:0000256" key="1">
    <source>
        <dbReference type="SAM" id="MobiDB-lite"/>
    </source>
</evidence>
<evidence type="ECO:0000313" key="3">
    <source>
        <dbReference type="Proteomes" id="UP001325479"/>
    </source>
</evidence>
<keyword evidence="3" id="KW-1185">Reference proteome</keyword>
<name>A0ABZ0WVJ6_9BURK</name>
<dbReference type="EMBL" id="CP139966">
    <property type="protein sequence ID" value="WQD81258.1"/>
    <property type="molecule type" value="Genomic_DNA"/>
</dbReference>
<geneLocation type="plasmid" evidence="2 3">
    <name>unnamed</name>
</geneLocation>
<feature type="compositionally biased region" description="Basic and acidic residues" evidence="1">
    <location>
        <begin position="281"/>
        <end position="324"/>
    </location>
</feature>
<reference evidence="2 3" key="1">
    <citation type="submission" date="2023-12" db="EMBL/GenBank/DDBJ databases">
        <title>Genome sequencing and assembly of bacterial species from a model synthetic community.</title>
        <authorList>
            <person name="Hogle S.L."/>
        </authorList>
    </citation>
    <scope>NUCLEOTIDE SEQUENCE [LARGE SCALE GENOMIC DNA]</scope>
    <source>
        <strain evidence="2 3">HAMBI 2494</strain>
        <plasmid evidence="2 3">unnamed</plasmid>
    </source>
</reference>
<feature type="compositionally biased region" description="Basic and acidic residues" evidence="1">
    <location>
        <begin position="24"/>
        <end position="35"/>
    </location>
</feature>
<feature type="compositionally biased region" description="Polar residues" evidence="1">
    <location>
        <begin position="208"/>
        <end position="238"/>
    </location>
</feature>
<feature type="compositionally biased region" description="Basic and acidic residues" evidence="1">
    <location>
        <begin position="132"/>
        <end position="145"/>
    </location>
</feature>
<dbReference type="RefSeq" id="WP_114815195.1">
    <property type="nucleotide sequence ID" value="NZ_CP139966.1"/>
</dbReference>
<organism evidence="2 3">
    <name type="scientific">Paraburkholderia kururiensis</name>
    <dbReference type="NCBI Taxonomy" id="984307"/>
    <lineage>
        <taxon>Bacteria</taxon>
        <taxon>Pseudomonadati</taxon>
        <taxon>Pseudomonadota</taxon>
        <taxon>Betaproteobacteria</taxon>
        <taxon>Burkholderiales</taxon>
        <taxon>Burkholderiaceae</taxon>
        <taxon>Paraburkholderia</taxon>
    </lineage>
</organism>
<dbReference type="Proteomes" id="UP001325479">
    <property type="component" value="Plasmid unnamed"/>
</dbReference>
<keyword evidence="2" id="KW-0614">Plasmid</keyword>
<sequence>MMADQEKHLFGSIEPGVPAPMPEPHLDKPLNEQYAPRDAKPDAYFIYDNGVPVAGYQTAYEAYVEFRDYEPESGHSREHVELREWRDPGEAGKRLASWETFERENTRTFMYSTRPDVETVYRVKLEDDMKRDLVSEGRHPHEPEKALSSPEQAAAESQPSAEPAKVEDDMTAEDLMAREAARRPLPAQREAGRESETAAAPRGHSFAQLRQQMLSGTTSGNMQPPVTAPQDSRPQSQTDPRELGQDVRHERAAQERSEREAVSRERSHDARDEALAQQAQRESEAIAERAARQEEARERESRERTVAHEQQSRTHVANEGDARQADAIARQNDTSILMNRARREIQEGIAPTAEMQAWHKVVQEENAGRDWRPAYIAALAQTPTEYGGQPRGLAAVQASLAKRQTKHGAANVPSGLKALIVAAQVVSAESRRPAGLAALVASDSERQREATPQMNLLLRNEQGMQQNGPDASYV</sequence>